<organism evidence="3 4">
    <name type="scientific">Listeria grayi</name>
    <name type="common">Listeria murrayi</name>
    <dbReference type="NCBI Taxonomy" id="1641"/>
    <lineage>
        <taxon>Bacteria</taxon>
        <taxon>Bacillati</taxon>
        <taxon>Bacillota</taxon>
        <taxon>Bacilli</taxon>
        <taxon>Bacillales</taxon>
        <taxon>Listeriaceae</taxon>
        <taxon>Listeria</taxon>
    </lineage>
</organism>
<dbReference type="Gene3D" id="3.90.550.10">
    <property type="entry name" value="Spore Coat Polysaccharide Biosynthesis Protein SpsA, Chain A"/>
    <property type="match status" value="1"/>
</dbReference>
<feature type="domain" description="Glycosyltransferase 2-like" evidence="2">
    <location>
        <begin position="4"/>
        <end position="158"/>
    </location>
</feature>
<dbReference type="EMBL" id="UGPG01000001">
    <property type="protein sequence ID" value="STY43886.1"/>
    <property type="molecule type" value="Genomic_DNA"/>
</dbReference>
<evidence type="ECO:0000313" key="4">
    <source>
        <dbReference type="Proteomes" id="UP000254879"/>
    </source>
</evidence>
<dbReference type="AlphaFoldDB" id="A0A378MEH1"/>
<name>A0A378MEH1_LISGR</name>
<accession>A0A378MEH1</accession>
<evidence type="ECO:0000256" key="1">
    <source>
        <dbReference type="ARBA" id="ARBA00006739"/>
    </source>
</evidence>
<dbReference type="Proteomes" id="UP000254879">
    <property type="component" value="Unassembled WGS sequence"/>
</dbReference>
<comment type="similarity">
    <text evidence="1">Belongs to the glycosyltransferase 2 family.</text>
</comment>
<evidence type="ECO:0000259" key="2">
    <source>
        <dbReference type="Pfam" id="PF00535"/>
    </source>
</evidence>
<dbReference type="InterPro" id="IPR029044">
    <property type="entry name" value="Nucleotide-diphossugar_trans"/>
</dbReference>
<dbReference type="SUPFAM" id="SSF53448">
    <property type="entry name" value="Nucleotide-diphospho-sugar transferases"/>
    <property type="match status" value="1"/>
</dbReference>
<dbReference type="InterPro" id="IPR001173">
    <property type="entry name" value="Glyco_trans_2-like"/>
</dbReference>
<dbReference type="Pfam" id="PF00535">
    <property type="entry name" value="Glycos_transf_2"/>
    <property type="match status" value="1"/>
</dbReference>
<proteinExistence type="inferred from homology"/>
<dbReference type="PANTHER" id="PTHR22916:SF3">
    <property type="entry name" value="UDP-GLCNAC:BETAGAL BETA-1,3-N-ACETYLGLUCOSAMINYLTRANSFERASE-LIKE PROTEIN 1"/>
    <property type="match status" value="1"/>
</dbReference>
<reference evidence="3 4" key="1">
    <citation type="submission" date="2018-06" db="EMBL/GenBank/DDBJ databases">
        <authorList>
            <consortium name="Pathogen Informatics"/>
            <person name="Doyle S."/>
        </authorList>
    </citation>
    <scope>NUCLEOTIDE SEQUENCE [LARGE SCALE GENOMIC DNA]</scope>
    <source>
        <strain evidence="4">NCTC 10815</strain>
    </source>
</reference>
<evidence type="ECO:0000313" key="3">
    <source>
        <dbReference type="EMBL" id="STY43886.1"/>
    </source>
</evidence>
<dbReference type="GO" id="GO:0016758">
    <property type="term" value="F:hexosyltransferase activity"/>
    <property type="evidence" value="ECO:0007669"/>
    <property type="project" value="UniProtKB-ARBA"/>
</dbReference>
<gene>
    <name evidence="3" type="primary">kfoC_3</name>
    <name evidence="3" type="ORF">NCTC10815_01195</name>
</gene>
<dbReference type="CDD" id="cd00761">
    <property type="entry name" value="Glyco_tranf_GTA_type"/>
    <property type="match status" value="1"/>
</dbReference>
<protein>
    <submittedName>
        <fullName evidence="3">Chondroitin polymerase</fullName>
    </submittedName>
</protein>
<sequence>MYVSVVVPVYNVEKYAKEMIRSLIQQTMKQIEFLIVDDGSTDASMDIIQAEIRNDTRFVILQQTNKGAAHARNIGIQHATGEYIMFIDADDKLAKDAATLLYQEGITSGADIVYGKMKRFTTEKEWYLESHLGRKIYVEKEKNILANSELFYSIGPCAKLFAKHLFEKIKFPEHIIFGEDQYVTFMSYVSAQKIIFLNEDIYFYRIREVGERSLTQKKEEYPFAYLNSLINLFQLISQGFERNTTFLPAEKKAIMHAYFERLIEFEIFPIFKLVFKNRRFQSRGLENISNFFESIDNELIEDSSIIVYKFIVELNNIFFILQNKSYRDYVTLQRLIIESNPSLFENEIKKNYFYKYLLTKKITTRPSNLLAAIKYRIIAFCRYGYVFLSSKVRTNIFKREQSSFGKKYRI</sequence>
<dbReference type="PANTHER" id="PTHR22916">
    <property type="entry name" value="GLYCOSYLTRANSFERASE"/>
    <property type="match status" value="1"/>
</dbReference>
<dbReference type="RefSeq" id="WP_003754794.1">
    <property type="nucleotide sequence ID" value="NZ_CABKNG010000001.1"/>
</dbReference>